<dbReference type="Proteomes" id="UP000198725">
    <property type="component" value="Unassembled WGS sequence"/>
</dbReference>
<name>A0A1I4B1X1_9GAMM</name>
<dbReference type="EMBL" id="FOSR01000004">
    <property type="protein sequence ID" value="SFK61846.1"/>
    <property type="molecule type" value="Genomic_DNA"/>
</dbReference>
<dbReference type="Pfam" id="PF05193">
    <property type="entry name" value="Peptidase_M16_C"/>
    <property type="match status" value="2"/>
</dbReference>
<evidence type="ECO:0000256" key="2">
    <source>
        <dbReference type="SAM" id="SignalP"/>
    </source>
</evidence>
<feature type="domain" description="Peptidase M16 C-terminal" evidence="4">
    <location>
        <begin position="685"/>
        <end position="864"/>
    </location>
</feature>
<dbReference type="PANTHER" id="PTHR11851:SF49">
    <property type="entry name" value="MITOCHONDRIAL-PROCESSING PEPTIDASE SUBUNIT ALPHA"/>
    <property type="match status" value="1"/>
</dbReference>
<dbReference type="SUPFAM" id="SSF63411">
    <property type="entry name" value="LuxS/MPP-like metallohydrolase"/>
    <property type="match status" value="4"/>
</dbReference>
<accession>A0A1I4B1X1</accession>
<protein>
    <submittedName>
        <fullName evidence="5">Predicted Zn-dependent peptidase</fullName>
    </submittedName>
</protein>
<proteinExistence type="inferred from homology"/>
<evidence type="ECO:0000256" key="1">
    <source>
        <dbReference type="ARBA" id="ARBA00007261"/>
    </source>
</evidence>
<reference evidence="6" key="1">
    <citation type="submission" date="2016-10" db="EMBL/GenBank/DDBJ databases">
        <authorList>
            <person name="Varghese N."/>
            <person name="Submissions S."/>
        </authorList>
    </citation>
    <scope>NUCLEOTIDE SEQUENCE [LARGE SCALE GENOMIC DNA]</scope>
    <source>
        <strain evidence="6">MO64</strain>
    </source>
</reference>
<keyword evidence="2" id="KW-0732">Signal</keyword>
<dbReference type="Pfam" id="PF00675">
    <property type="entry name" value="Peptidase_M16"/>
    <property type="match status" value="2"/>
</dbReference>
<evidence type="ECO:0000313" key="6">
    <source>
        <dbReference type="Proteomes" id="UP000198725"/>
    </source>
</evidence>
<dbReference type="InterPro" id="IPR007863">
    <property type="entry name" value="Peptidase_M16_C"/>
</dbReference>
<keyword evidence="6" id="KW-1185">Reference proteome</keyword>
<gene>
    <name evidence="5" type="ORF">SAMN05192579_104207</name>
</gene>
<dbReference type="InterPro" id="IPR011249">
    <property type="entry name" value="Metalloenz_LuxS/M16"/>
</dbReference>
<dbReference type="AlphaFoldDB" id="A0A1I4B1X1"/>
<dbReference type="InterPro" id="IPR011765">
    <property type="entry name" value="Pept_M16_N"/>
</dbReference>
<dbReference type="Gene3D" id="3.30.830.10">
    <property type="entry name" value="Metalloenzyme, LuxS/M16 peptidase-like"/>
    <property type="match status" value="4"/>
</dbReference>
<sequence length="969" mass="104734">MARKPLALLIAGMLTLGAGALPVMAAPAAAAGDAAQAALPDIPYTRFVLPNGLTVVVSEDHKAPVVAVAMWYHVGSAREPNGKSGYAHLFEHLMFERSGHHDGNYFQPFEKVGATGMNGTTANDRTNYFETVPTTALDMALWMESDRMGWLLDGLGQDEVNQQRGVVQNEKRQDENQPYGLRVQENIEANAYPLNHPYHHDTIGSMKDLNAASIDDFKTWFRTYYGAANATLVMVGDITPAEAKAKALKYFGEIPSGPPVAKLQPWTFPRSTSTRGTMHMDVPQVHVYREWNTPHGGTEADNLLSLAATVLGDGKTSRLYQRLVYQDKLADDVSVSQNSGELASQFELEVDVKNGVDPAKVEAAVADVWKTFLKDGPTADELARAKTGFRAGYVRRLEKVGGFSGKATLLAAGQVYHDDPGAWRKDLAAMMAATPAQVREAARKWISKGDYTLTVLPLAKGQQASTADVAETGGLGTAPGAPKPVPAAKHDWHTVKSDVDRSKGVPSVTTFPDLKFPTLEHAKLDNGIEVTLAERHDVPLVQMELLFDAGYAADQGRKLGTSSFTMYMLNEGTEDLDSVQIAKRKQRLGSYINTGCGLDYCNISMNALTDKVVPSLKLVADVARNPAFRASDIARLRGQWLAGIEQEKARPITMALRVLPPLLYGKGHAYAIPFTGSGTTASIKSLTAADMRTFMGDYIRPDNVKILVAGDTTLAKLVPELNAVFGNWKAPANAVPKKNVAKVNYPGHVRVFLMDRPGSLQSVILAGEVAPSTEAPNNLEIGTMNGAFGGSFTSRLNMNLREGKHWAYGAFSFLQNAVGQRPFMIYAPVQTDKTAPSISEALKEAKAIVGPKPLTDAEIQKIKDNDVRAMPGEYQTVSAVLGAMQGIALYHRPDDYVQTLKSRIESQSDKAVQAAADEVIKPDELTWVIVGDLKKIGPSVRALQLGSVQVLDTDGKPVAAKDGGATNEK</sequence>
<dbReference type="InterPro" id="IPR050361">
    <property type="entry name" value="MPP/UQCRC_Complex"/>
</dbReference>
<feature type="signal peptide" evidence="2">
    <location>
        <begin position="1"/>
        <end position="25"/>
    </location>
</feature>
<evidence type="ECO:0000313" key="5">
    <source>
        <dbReference type="EMBL" id="SFK61846.1"/>
    </source>
</evidence>
<dbReference type="RefSeq" id="WP_092702660.1">
    <property type="nucleotide sequence ID" value="NZ_FOSR01000004.1"/>
</dbReference>
<dbReference type="GO" id="GO:0046872">
    <property type="term" value="F:metal ion binding"/>
    <property type="evidence" value="ECO:0007669"/>
    <property type="project" value="InterPro"/>
</dbReference>
<feature type="domain" description="Peptidase M16 N-terminal" evidence="3">
    <location>
        <begin position="533"/>
        <end position="651"/>
    </location>
</feature>
<comment type="similarity">
    <text evidence="1">Belongs to the peptidase M16 family.</text>
</comment>
<evidence type="ECO:0000259" key="4">
    <source>
        <dbReference type="Pfam" id="PF05193"/>
    </source>
</evidence>
<dbReference type="PANTHER" id="PTHR11851">
    <property type="entry name" value="METALLOPROTEASE"/>
    <property type="match status" value="1"/>
</dbReference>
<evidence type="ECO:0000259" key="3">
    <source>
        <dbReference type="Pfam" id="PF00675"/>
    </source>
</evidence>
<feature type="domain" description="Peptidase M16 C-terminal" evidence="4">
    <location>
        <begin position="213"/>
        <end position="388"/>
    </location>
</feature>
<organism evidence="5 6">
    <name type="scientific">Rhodanobacter glycinis</name>
    <dbReference type="NCBI Taxonomy" id="582702"/>
    <lineage>
        <taxon>Bacteria</taxon>
        <taxon>Pseudomonadati</taxon>
        <taxon>Pseudomonadota</taxon>
        <taxon>Gammaproteobacteria</taxon>
        <taxon>Lysobacterales</taxon>
        <taxon>Rhodanobacteraceae</taxon>
        <taxon>Rhodanobacter</taxon>
    </lineage>
</organism>
<feature type="chain" id="PRO_5011470184" evidence="2">
    <location>
        <begin position="26"/>
        <end position="969"/>
    </location>
</feature>
<feature type="domain" description="Peptidase M16 N-terminal" evidence="3">
    <location>
        <begin position="55"/>
        <end position="195"/>
    </location>
</feature>